<dbReference type="AlphaFoldDB" id="A0AA36MK99"/>
<gene>
    <name evidence="2" type="ORF">EVOR1521_LOCUS942</name>
</gene>
<dbReference type="PRINTS" id="PR00368">
    <property type="entry name" value="FADPNR"/>
</dbReference>
<evidence type="ECO:0000259" key="1">
    <source>
        <dbReference type="Pfam" id="PF00070"/>
    </source>
</evidence>
<dbReference type="Pfam" id="PF00070">
    <property type="entry name" value="Pyr_redox"/>
    <property type="match status" value="1"/>
</dbReference>
<accession>A0AA36MK99</accession>
<feature type="domain" description="Pyridine nucleotide-disulphide oxidoreductase N-terminal" evidence="1">
    <location>
        <begin position="6"/>
        <end position="37"/>
    </location>
</feature>
<dbReference type="Proteomes" id="UP001178507">
    <property type="component" value="Unassembled WGS sequence"/>
</dbReference>
<name>A0AA36MK99_9DINO</name>
<dbReference type="Gene3D" id="3.40.50.720">
    <property type="entry name" value="NAD(P)-binding Rossmann-like Domain"/>
    <property type="match status" value="1"/>
</dbReference>
<evidence type="ECO:0000313" key="2">
    <source>
        <dbReference type="EMBL" id="CAJ1370367.1"/>
    </source>
</evidence>
<sequence length="417" mass="44805">MAEGRRMAIIGAGPIGLELALGAAERGFQVELFERKELAGNVRDYGFVRLFSPWSLNMSDLGKSALQKAGYALPPEEAYPTGQEYLEAYLQPLAAVLQAHDKCKGLHCGVEVLAVGRGALLKGESIGGGEVAMPHNKPLCARQRSATPFRLLVREVATGQEKYFEDFDIVADCSGFYDRDLCNWVGKGGLPALGERALRRAGRLWTAIPHVLGQDRGRFAKRKAMVIGAGMSAATTLRDILELAKEESGTEVVLVTRSGSQPYSVIPDDVLPQRKALCELGNQVAAGQLTAAYVGGAAVQEISEVDGRLQVLLQTPEKTVTETVDELVCCVGYHPDTSVYEELQVHQCYASNGPIKLAATLIGGSGDCLKQVAAGADTLKNPEPNFFILGSKSYGRKSSFLLKIGHEQVRSVLDSLA</sequence>
<evidence type="ECO:0000313" key="3">
    <source>
        <dbReference type="Proteomes" id="UP001178507"/>
    </source>
</evidence>
<dbReference type="SUPFAM" id="SSF51905">
    <property type="entry name" value="FAD/NAD(P)-binding domain"/>
    <property type="match status" value="1"/>
</dbReference>
<dbReference type="InterPro" id="IPR039648">
    <property type="entry name" value="DHPH_N"/>
</dbReference>
<proteinExistence type="predicted"/>
<dbReference type="InterPro" id="IPR036188">
    <property type="entry name" value="FAD/NAD-bd_sf"/>
</dbReference>
<protein>
    <recommendedName>
        <fullName evidence="1">Pyridine nucleotide-disulphide oxidoreductase N-terminal domain-containing protein</fullName>
    </recommendedName>
</protein>
<dbReference type="EMBL" id="CAUJNA010000012">
    <property type="protein sequence ID" value="CAJ1370367.1"/>
    <property type="molecule type" value="Genomic_DNA"/>
</dbReference>
<organism evidence="2 3">
    <name type="scientific">Effrenium voratum</name>
    <dbReference type="NCBI Taxonomy" id="2562239"/>
    <lineage>
        <taxon>Eukaryota</taxon>
        <taxon>Sar</taxon>
        <taxon>Alveolata</taxon>
        <taxon>Dinophyceae</taxon>
        <taxon>Suessiales</taxon>
        <taxon>Symbiodiniaceae</taxon>
        <taxon>Effrenium</taxon>
    </lineage>
</organism>
<comment type="caution">
    <text evidence="2">The sequence shown here is derived from an EMBL/GenBank/DDBJ whole genome shotgun (WGS) entry which is preliminary data.</text>
</comment>
<reference evidence="2" key="1">
    <citation type="submission" date="2023-08" db="EMBL/GenBank/DDBJ databases">
        <authorList>
            <person name="Chen Y."/>
            <person name="Shah S."/>
            <person name="Dougan E. K."/>
            <person name="Thang M."/>
            <person name="Chan C."/>
        </authorList>
    </citation>
    <scope>NUCLEOTIDE SEQUENCE</scope>
</reference>
<dbReference type="Gene3D" id="3.50.50.60">
    <property type="entry name" value="FAD/NAD(P)-binding domain"/>
    <property type="match status" value="1"/>
</dbReference>
<keyword evidence="3" id="KW-1185">Reference proteome</keyword>